<accession>A0A2T4UPU9</accession>
<keyword evidence="2" id="KW-1185">Reference proteome</keyword>
<comment type="caution">
    <text evidence="1">The sequence shown here is derived from an EMBL/GenBank/DDBJ whole genome shotgun (WGS) entry which is preliminary data.</text>
</comment>
<reference evidence="1 2" key="1">
    <citation type="submission" date="2018-03" db="EMBL/GenBank/DDBJ databases">
        <title>Bacteriophage NCPPB3778 and a type I-E CRISPR drive the evolution of the US Biological Select Agent, Rathayibacter toxicus.</title>
        <authorList>
            <person name="Davis E.W.II."/>
            <person name="Tabima J.F."/>
            <person name="Weisberg A.J."/>
            <person name="Dantas Lopes L."/>
            <person name="Wiseman M.S."/>
            <person name="Wiseman M.S."/>
            <person name="Pupko T."/>
            <person name="Belcher M.S."/>
            <person name="Sechler A.J."/>
            <person name="Tancos M.A."/>
            <person name="Schroeder B.K."/>
            <person name="Murray T.D."/>
            <person name="Luster D.G."/>
            <person name="Schneider W.L."/>
            <person name="Rogers E."/>
            <person name="Andreote F.D."/>
            <person name="Grunwald N.J."/>
            <person name="Putnam M.L."/>
            <person name="Chang J.H."/>
        </authorList>
    </citation>
    <scope>NUCLEOTIDE SEQUENCE [LARGE SCALE GENOMIC DNA]</scope>
    <source>
        <strain evidence="1 2">DSM 15933</strain>
    </source>
</reference>
<dbReference type="Gene3D" id="2.120.10.30">
    <property type="entry name" value="TolB, C-terminal domain"/>
    <property type="match status" value="1"/>
</dbReference>
<gene>
    <name evidence="1" type="ORF">C1I63_00930</name>
</gene>
<organism evidence="1 2">
    <name type="scientific">Rathayibacter caricis DSM 15933</name>
    <dbReference type="NCBI Taxonomy" id="1328867"/>
    <lineage>
        <taxon>Bacteria</taxon>
        <taxon>Bacillati</taxon>
        <taxon>Actinomycetota</taxon>
        <taxon>Actinomycetes</taxon>
        <taxon>Micrococcales</taxon>
        <taxon>Microbacteriaceae</taxon>
        <taxon>Rathayibacter</taxon>
    </lineage>
</organism>
<protein>
    <submittedName>
        <fullName evidence="1">Biopolymer transporter Tol</fullName>
    </submittedName>
</protein>
<evidence type="ECO:0000313" key="1">
    <source>
        <dbReference type="EMBL" id="PTL71555.1"/>
    </source>
</evidence>
<dbReference type="Proteomes" id="UP000241085">
    <property type="component" value="Unassembled WGS sequence"/>
</dbReference>
<sequence>MARSLLPDQLCRIRVHDVASGTSTTVFESRTLLVEAPNWSPDGSFLVVNGDGLLFRLPLEGADSGTLQPVPLDGVPEELNNDHVLAPAGGLAYVSARDGHLYAVALDGSAPARRLTEEAPGARFKHYLHGVSPDGTLLALIGGGEDASGRWVTNVYTMPAEGGPLTALTADEHPDDGVDFDETGEVLYFNSERGGGGRAQLFRMRLDGSELERVVESATVDWFPHVSPDGALLLSLAYPDGTAGHPENLPVELRLLDLAGRPAGSVEPGRLVERLFGGQGTINVAGWAPDSSRFAYADYPLPEHL</sequence>
<proteinExistence type="predicted"/>
<dbReference type="InterPro" id="IPR011042">
    <property type="entry name" value="6-blade_b-propeller_TolB-like"/>
</dbReference>
<dbReference type="RefSeq" id="WP_107573417.1">
    <property type="nucleotide sequence ID" value="NZ_PZPL01000001.1"/>
</dbReference>
<name>A0A2T4UPU9_9MICO</name>
<dbReference type="EMBL" id="PZPL01000001">
    <property type="protein sequence ID" value="PTL71555.1"/>
    <property type="molecule type" value="Genomic_DNA"/>
</dbReference>
<evidence type="ECO:0000313" key="2">
    <source>
        <dbReference type="Proteomes" id="UP000241085"/>
    </source>
</evidence>
<dbReference type="AlphaFoldDB" id="A0A2T4UPU9"/>
<dbReference type="SUPFAM" id="SSF82171">
    <property type="entry name" value="DPP6 N-terminal domain-like"/>
    <property type="match status" value="1"/>
</dbReference>